<dbReference type="RefSeq" id="XP_005709194.1">
    <property type="nucleotide sequence ID" value="XM_005709137.1"/>
</dbReference>
<proteinExistence type="predicted"/>
<feature type="compositionally biased region" description="Basic and acidic residues" evidence="1">
    <location>
        <begin position="107"/>
        <end position="126"/>
    </location>
</feature>
<dbReference type="EMBL" id="KB454484">
    <property type="protein sequence ID" value="EME32674.1"/>
    <property type="molecule type" value="Genomic_DNA"/>
</dbReference>
<dbReference type="PANTHER" id="PTHR31551">
    <property type="entry name" value="PRE-MRNA-SPLICING FACTOR CWF18"/>
    <property type="match status" value="1"/>
</dbReference>
<dbReference type="KEGG" id="gsl:Gasu_00450"/>
<dbReference type="GO" id="GO:0005684">
    <property type="term" value="C:U2-type spliceosomal complex"/>
    <property type="evidence" value="ECO:0007669"/>
    <property type="project" value="TreeGrafter"/>
</dbReference>
<gene>
    <name evidence="2" type="ORF">Gasu_00450</name>
</gene>
<evidence type="ECO:0000313" key="2">
    <source>
        <dbReference type="EMBL" id="EME32674.1"/>
    </source>
</evidence>
<dbReference type="GeneID" id="17091235"/>
<dbReference type="Pfam" id="PF08315">
    <property type="entry name" value="cwf18"/>
    <property type="match status" value="1"/>
</dbReference>
<organism evidence="2 3">
    <name type="scientific">Galdieria sulphuraria</name>
    <name type="common">Red alga</name>
    <dbReference type="NCBI Taxonomy" id="130081"/>
    <lineage>
        <taxon>Eukaryota</taxon>
        <taxon>Rhodophyta</taxon>
        <taxon>Bangiophyceae</taxon>
        <taxon>Galdieriales</taxon>
        <taxon>Galdieriaceae</taxon>
        <taxon>Galdieria</taxon>
    </lineage>
</organism>
<feature type="region of interest" description="Disordered" evidence="1">
    <location>
        <begin position="99"/>
        <end position="133"/>
    </location>
</feature>
<dbReference type="Proteomes" id="UP000030680">
    <property type="component" value="Unassembled WGS sequence"/>
</dbReference>
<accession>M2Y9W3</accession>
<sequence>MATVMSIEEGSTTMTTTTQLGFRNYVPKDEELKKVLRKFVDPDEIVVKVTKEQGYIAQQEINEFEKKRKDNVSLLIPQVSNLDLKKKVERKLETLEKRTQSSVLSMVREKLKQEEEDSKSENEQGHSKHAQSGVALWRAIDSVESSHFDDDERWD</sequence>
<dbReference type="Gramene" id="EME32674">
    <property type="protein sequence ID" value="EME32674"/>
    <property type="gene ID" value="Gasu_00450"/>
</dbReference>
<reference evidence="3" key="1">
    <citation type="journal article" date="2013" name="Science">
        <title>Gene transfer from bacteria and archaea facilitated evolution of an extremophilic eukaryote.</title>
        <authorList>
            <person name="Schonknecht G."/>
            <person name="Chen W.H."/>
            <person name="Ternes C.M."/>
            <person name="Barbier G.G."/>
            <person name="Shrestha R.P."/>
            <person name="Stanke M."/>
            <person name="Brautigam A."/>
            <person name="Baker B.J."/>
            <person name="Banfield J.F."/>
            <person name="Garavito R.M."/>
            <person name="Carr K."/>
            <person name="Wilkerson C."/>
            <person name="Rensing S.A."/>
            <person name="Gagneul D."/>
            <person name="Dickenson N.E."/>
            <person name="Oesterhelt C."/>
            <person name="Lercher M.J."/>
            <person name="Weber A.P."/>
        </authorList>
    </citation>
    <scope>NUCLEOTIDE SEQUENCE [LARGE SCALE GENOMIC DNA]</scope>
    <source>
        <strain evidence="3">074W</strain>
    </source>
</reference>
<keyword evidence="3" id="KW-1185">Reference proteome</keyword>
<dbReference type="OrthoDB" id="10261348at2759"/>
<evidence type="ECO:0000256" key="1">
    <source>
        <dbReference type="SAM" id="MobiDB-lite"/>
    </source>
</evidence>
<dbReference type="STRING" id="130081.M2Y9W3"/>
<name>M2Y9W3_GALSU</name>
<evidence type="ECO:0000313" key="3">
    <source>
        <dbReference type="Proteomes" id="UP000030680"/>
    </source>
</evidence>
<dbReference type="GO" id="GO:0071014">
    <property type="term" value="C:post-mRNA release spliceosomal complex"/>
    <property type="evidence" value="ECO:0007669"/>
    <property type="project" value="TreeGrafter"/>
</dbReference>
<dbReference type="AlphaFoldDB" id="M2Y9W3"/>
<dbReference type="InterPro" id="IPR013169">
    <property type="entry name" value="mRNA_splic_Cwf18-like"/>
</dbReference>
<dbReference type="PANTHER" id="PTHR31551:SF1">
    <property type="entry name" value="COILED-COIL DOMAIN-CONTAINING PROTEIN 12"/>
    <property type="match status" value="1"/>
</dbReference>
<protein>
    <submittedName>
        <fullName evidence="2">Uncharacterized protein</fullName>
    </submittedName>
</protein>